<organism evidence="3 4">
    <name type="scientific">Dichanthelium oligosanthes</name>
    <dbReference type="NCBI Taxonomy" id="888268"/>
    <lineage>
        <taxon>Eukaryota</taxon>
        <taxon>Viridiplantae</taxon>
        <taxon>Streptophyta</taxon>
        <taxon>Embryophyta</taxon>
        <taxon>Tracheophyta</taxon>
        <taxon>Spermatophyta</taxon>
        <taxon>Magnoliopsida</taxon>
        <taxon>Liliopsida</taxon>
        <taxon>Poales</taxon>
        <taxon>Poaceae</taxon>
        <taxon>PACMAD clade</taxon>
        <taxon>Panicoideae</taxon>
        <taxon>Panicodae</taxon>
        <taxon>Paniceae</taxon>
        <taxon>Dichantheliinae</taxon>
        <taxon>Dichanthelium</taxon>
    </lineage>
</organism>
<dbReference type="CDD" id="cd22162">
    <property type="entry name" value="F-box_AtSKIP3-like"/>
    <property type="match status" value="1"/>
</dbReference>
<accession>A0A1E5WDL7</accession>
<dbReference type="AlphaFoldDB" id="A0A1E5WDL7"/>
<sequence length="212" mass="22381">MGCGQSKMEEEPAVRHCREDGVGPGKGQGRAPSPVKAEPSRDVVEAIGGRRPIPEMFTRRCIHGGSFLSVSPASIDMAAHETGQETHVGDLPEACLAQVIALTSPRDASRCAAVSPAFRTAADTDDVWRRFLPRQLDHRLLLQAPPAAKATRKKDAYLGLCDAASAAAVGEDGGCRMWLDRATGAGVNPGHGTVLFPTIGIQSFGSARTKLD</sequence>
<comment type="caution">
    <text evidence="3">The sequence shown here is derived from an EMBL/GenBank/DDBJ whole genome shotgun (WGS) entry which is preliminary data.</text>
</comment>
<feature type="compositionally biased region" description="Basic and acidic residues" evidence="1">
    <location>
        <begin position="7"/>
        <end position="21"/>
    </location>
</feature>
<protein>
    <recommendedName>
        <fullName evidence="2">F-box domain-containing protein</fullName>
    </recommendedName>
</protein>
<feature type="region of interest" description="Disordered" evidence="1">
    <location>
        <begin position="1"/>
        <end position="41"/>
    </location>
</feature>
<feature type="domain" description="F-box" evidence="2">
    <location>
        <begin position="85"/>
        <end position="131"/>
    </location>
</feature>
<gene>
    <name evidence="3" type="ORF">BAE44_0003661</name>
</gene>
<name>A0A1E5WDL7_9POAL</name>
<dbReference type="InterPro" id="IPR036047">
    <property type="entry name" value="F-box-like_dom_sf"/>
</dbReference>
<dbReference type="SUPFAM" id="SSF81383">
    <property type="entry name" value="F-box domain"/>
    <property type="match status" value="1"/>
</dbReference>
<dbReference type="PANTHER" id="PTHR31960:SF26">
    <property type="entry name" value="F-BOX DOMAIN CONTAINING PROTEIN"/>
    <property type="match status" value="1"/>
</dbReference>
<dbReference type="STRING" id="888268.A0A1E5WDL7"/>
<evidence type="ECO:0000256" key="1">
    <source>
        <dbReference type="SAM" id="MobiDB-lite"/>
    </source>
</evidence>
<dbReference type="Gene3D" id="1.20.1280.50">
    <property type="match status" value="1"/>
</dbReference>
<dbReference type="Proteomes" id="UP000095767">
    <property type="component" value="Unassembled WGS sequence"/>
</dbReference>
<dbReference type="PANTHER" id="PTHR31960">
    <property type="entry name" value="F-BOX PROTEIN PP2-A15"/>
    <property type="match status" value="1"/>
</dbReference>
<dbReference type="OrthoDB" id="1918565at2759"/>
<dbReference type="EMBL" id="LWDX02012549">
    <property type="protein sequence ID" value="OEL35320.1"/>
    <property type="molecule type" value="Genomic_DNA"/>
</dbReference>
<reference evidence="3 4" key="1">
    <citation type="submission" date="2016-09" db="EMBL/GenBank/DDBJ databases">
        <title>The draft genome of Dichanthelium oligosanthes: A C3 panicoid grass species.</title>
        <authorList>
            <person name="Studer A.J."/>
            <person name="Schnable J.C."/>
            <person name="Brutnell T.P."/>
        </authorList>
    </citation>
    <scope>NUCLEOTIDE SEQUENCE [LARGE SCALE GENOMIC DNA]</scope>
    <source>
        <strain evidence="4">cv. Kellogg 1175</strain>
        <tissue evidence="3">Leaf</tissue>
    </source>
</reference>
<evidence type="ECO:0000259" key="2">
    <source>
        <dbReference type="PROSITE" id="PS50181"/>
    </source>
</evidence>
<evidence type="ECO:0000313" key="3">
    <source>
        <dbReference type="EMBL" id="OEL35320.1"/>
    </source>
</evidence>
<proteinExistence type="predicted"/>
<dbReference type="Pfam" id="PF12937">
    <property type="entry name" value="F-box-like"/>
    <property type="match status" value="1"/>
</dbReference>
<keyword evidence="4" id="KW-1185">Reference proteome</keyword>
<evidence type="ECO:0000313" key="4">
    <source>
        <dbReference type="Proteomes" id="UP000095767"/>
    </source>
</evidence>
<dbReference type="InterPro" id="IPR001810">
    <property type="entry name" value="F-box_dom"/>
</dbReference>
<dbReference type="PROSITE" id="PS50181">
    <property type="entry name" value="FBOX"/>
    <property type="match status" value="1"/>
</dbReference>